<dbReference type="RefSeq" id="WP_122181750.1">
    <property type="nucleotide sequence ID" value="NZ_RFFJ01000001.1"/>
</dbReference>
<name>A0A3M2MB58_9ACTN</name>
<dbReference type="AlphaFoldDB" id="A0A3M2MB58"/>
<protein>
    <submittedName>
        <fullName evidence="1">Uncharacterized protein</fullName>
    </submittedName>
</protein>
<sequence length="143" mass="16028">MEEDQPTRRMTIIVDTPTFTRRVDHDHFAPGEQVLIILGAKDGALTGDVFDVVAPSWHQATDVDGWRVRDPRGGTVSYFTAAPKYLIHTGVDCSPCVDYLRQLERWVLPHLTGEPGQRDTNSYRIVDGELVHIADAITADEAW</sequence>
<comment type="caution">
    <text evidence="1">The sequence shown here is derived from an EMBL/GenBank/DDBJ whole genome shotgun (WGS) entry which is preliminary data.</text>
</comment>
<evidence type="ECO:0000313" key="2">
    <source>
        <dbReference type="Proteomes" id="UP000278673"/>
    </source>
</evidence>
<evidence type="ECO:0000313" key="1">
    <source>
        <dbReference type="EMBL" id="RMI46749.1"/>
    </source>
</evidence>
<accession>A0A3M2MB58</accession>
<keyword evidence="2" id="KW-1185">Reference proteome</keyword>
<reference evidence="1 2" key="1">
    <citation type="submission" date="2018-10" db="EMBL/GenBank/DDBJ databases">
        <title>Isolation, diversity and antifungal activity of actinobacteria from wheat.</title>
        <authorList>
            <person name="Han C."/>
        </authorList>
    </citation>
    <scope>NUCLEOTIDE SEQUENCE [LARGE SCALE GENOMIC DNA]</scope>
    <source>
        <strain evidence="1 2">NEAU-YY642</strain>
    </source>
</reference>
<organism evidence="1 2">
    <name type="scientific">Streptomyces triticirhizae</name>
    <dbReference type="NCBI Taxonomy" id="2483353"/>
    <lineage>
        <taxon>Bacteria</taxon>
        <taxon>Bacillati</taxon>
        <taxon>Actinomycetota</taxon>
        <taxon>Actinomycetes</taxon>
        <taxon>Kitasatosporales</taxon>
        <taxon>Streptomycetaceae</taxon>
        <taxon>Streptomyces</taxon>
    </lineage>
</organism>
<gene>
    <name evidence="1" type="ORF">EBN88_00520</name>
</gene>
<dbReference type="EMBL" id="RFFJ01000001">
    <property type="protein sequence ID" value="RMI46749.1"/>
    <property type="molecule type" value="Genomic_DNA"/>
</dbReference>
<dbReference type="Proteomes" id="UP000278673">
    <property type="component" value="Unassembled WGS sequence"/>
</dbReference>
<proteinExistence type="predicted"/>